<dbReference type="AlphaFoldDB" id="M5EWU2"/>
<accession>M5EWU2</accession>
<name>M5EWU2_9HYPH</name>
<gene>
    <name evidence="1" type="ORF">MESS2_740025</name>
</gene>
<organism evidence="1 2">
    <name type="scientific">Mesorhizobium metallidurans STM 2683</name>
    <dbReference type="NCBI Taxonomy" id="1297569"/>
    <lineage>
        <taxon>Bacteria</taxon>
        <taxon>Pseudomonadati</taxon>
        <taxon>Pseudomonadota</taxon>
        <taxon>Alphaproteobacteria</taxon>
        <taxon>Hyphomicrobiales</taxon>
        <taxon>Phyllobacteriaceae</taxon>
        <taxon>Mesorhizobium</taxon>
    </lineage>
</organism>
<keyword evidence="2" id="KW-1185">Reference proteome</keyword>
<proteinExistence type="predicted"/>
<sequence>MAETRGRSGFSRAFCTRSTKVLSKSPRHREWAVTLVKPPTQRCQKWITFQCLQTFTTDTSR</sequence>
<reference evidence="1 2" key="1">
    <citation type="submission" date="2013-02" db="EMBL/GenBank/DDBJ databases">
        <authorList>
            <person name="Genoscope - CEA"/>
        </authorList>
    </citation>
    <scope>NUCLEOTIDE SEQUENCE [LARGE SCALE GENOMIC DNA]</scope>
    <source>
        <strain evidence="1 2">STM 2683</strain>
    </source>
</reference>
<evidence type="ECO:0000313" key="1">
    <source>
        <dbReference type="EMBL" id="CCV08398.1"/>
    </source>
</evidence>
<dbReference type="EMBL" id="CAUM01000144">
    <property type="protein sequence ID" value="CCV08398.1"/>
    <property type="molecule type" value="Genomic_DNA"/>
</dbReference>
<comment type="caution">
    <text evidence="1">The sequence shown here is derived from an EMBL/GenBank/DDBJ whole genome shotgun (WGS) entry which is preliminary data.</text>
</comment>
<dbReference type="Proteomes" id="UP000012062">
    <property type="component" value="Unassembled WGS sequence"/>
</dbReference>
<protein>
    <submittedName>
        <fullName evidence="1">Uncharacterized protein</fullName>
    </submittedName>
</protein>
<dbReference type="STRING" id="1297569.MESS2_740025"/>
<evidence type="ECO:0000313" key="2">
    <source>
        <dbReference type="Proteomes" id="UP000012062"/>
    </source>
</evidence>